<dbReference type="RefSeq" id="WP_159443010.1">
    <property type="nucleotide sequence ID" value="NZ_FUXX01000007.1"/>
</dbReference>
<dbReference type="PANTHER" id="PTHR34138:SF1">
    <property type="entry name" value="CELL SHAPE-DETERMINING PROTEIN MREC"/>
    <property type="match status" value="1"/>
</dbReference>
<evidence type="ECO:0000256" key="1">
    <source>
        <dbReference type="ARBA" id="ARBA00009369"/>
    </source>
</evidence>
<evidence type="ECO:0000256" key="4">
    <source>
        <dbReference type="ARBA" id="ARBA00032089"/>
    </source>
</evidence>
<keyword evidence="6" id="KW-0812">Transmembrane</keyword>
<feature type="region of interest" description="Disordered" evidence="5">
    <location>
        <begin position="306"/>
        <end position="337"/>
    </location>
</feature>
<gene>
    <name evidence="8" type="ORF">SAMN02745213_00677</name>
</gene>
<evidence type="ECO:0000256" key="2">
    <source>
        <dbReference type="ARBA" id="ARBA00013855"/>
    </source>
</evidence>
<proteinExistence type="inferred from homology"/>
<keyword evidence="3" id="KW-0133">Cell shape</keyword>
<dbReference type="PANTHER" id="PTHR34138">
    <property type="entry name" value="CELL SHAPE-DETERMINING PROTEIN MREC"/>
    <property type="match status" value="1"/>
</dbReference>
<keyword evidence="6" id="KW-0472">Membrane</keyword>
<dbReference type="AlphaFoldDB" id="A0A1T4V344"/>
<dbReference type="EMBL" id="FUXX01000007">
    <property type="protein sequence ID" value="SKA59386.1"/>
    <property type="molecule type" value="Genomic_DNA"/>
</dbReference>
<keyword evidence="9" id="KW-1185">Reference proteome</keyword>
<feature type="transmembrane region" description="Helical" evidence="6">
    <location>
        <begin position="12"/>
        <end position="30"/>
    </location>
</feature>
<evidence type="ECO:0000313" key="8">
    <source>
        <dbReference type="EMBL" id="SKA59386.1"/>
    </source>
</evidence>
<dbReference type="STRING" id="83771.SAMN02910357_01392"/>
<feature type="compositionally biased region" description="Basic and acidic residues" evidence="5">
    <location>
        <begin position="313"/>
        <end position="330"/>
    </location>
</feature>
<evidence type="ECO:0000313" key="9">
    <source>
        <dbReference type="Proteomes" id="UP000242432"/>
    </source>
</evidence>
<keyword evidence="6" id="KW-1133">Transmembrane helix</keyword>
<name>A0A1T4V344_9GAMM</name>
<dbReference type="InterPro" id="IPR042175">
    <property type="entry name" value="Cell/Rod_MreC_2"/>
</dbReference>
<comment type="similarity">
    <text evidence="1">Belongs to the MreC family.</text>
</comment>
<feature type="domain" description="Rod shape-determining protein MreC beta-barrel core" evidence="7">
    <location>
        <begin position="123"/>
        <end position="268"/>
    </location>
</feature>
<dbReference type="Gene3D" id="2.40.10.350">
    <property type="entry name" value="Rod shape-determining protein MreC, domain 2"/>
    <property type="match status" value="1"/>
</dbReference>
<dbReference type="GO" id="GO:0008360">
    <property type="term" value="P:regulation of cell shape"/>
    <property type="evidence" value="ECO:0007669"/>
    <property type="project" value="UniProtKB-KW"/>
</dbReference>
<evidence type="ECO:0000256" key="3">
    <source>
        <dbReference type="ARBA" id="ARBA00022960"/>
    </source>
</evidence>
<reference evidence="9" key="1">
    <citation type="submission" date="2017-02" db="EMBL/GenBank/DDBJ databases">
        <authorList>
            <person name="Varghese N."/>
            <person name="Submissions S."/>
        </authorList>
    </citation>
    <scope>NUCLEOTIDE SEQUENCE [LARGE SCALE GENOMIC DNA]</scope>
    <source>
        <strain evidence="9">DSM 3072</strain>
    </source>
</reference>
<dbReference type="Gene3D" id="2.40.10.340">
    <property type="entry name" value="Rod shape-determining protein MreC, domain 1"/>
    <property type="match status" value="1"/>
</dbReference>
<dbReference type="InterPro" id="IPR007221">
    <property type="entry name" value="MreC"/>
</dbReference>
<dbReference type="InterPro" id="IPR055342">
    <property type="entry name" value="MreC_beta-barrel_core"/>
</dbReference>
<accession>A0A1T4V344</accession>
<dbReference type="InterPro" id="IPR042177">
    <property type="entry name" value="Cell/Rod_1"/>
</dbReference>
<dbReference type="Pfam" id="PF04085">
    <property type="entry name" value="MreC"/>
    <property type="match status" value="1"/>
</dbReference>
<sequence>MKNSDQQNSLVHFRFGFVLLLTLVVMALDVRSKFLSDFRYYVESALYPVLVFADSPHSVGKMMSTQFKSHSELIKENEQLSTENFMQRANTLRLKDLEDENQALRKLLNSPVRQNIKRLFAEVVDVDPDPYLSRVTVNRGTSSDVYEGMPVITDKGLVGQVMDANYSYSRVLLLTDPNCQIPVIDSRSSVRAICVGSGSHAEIIINNVPRTADIKEGDMLLTSGIGGVYPKGYPVAVVTSVGISDSQPFAAIKARPLVETDKMRYVLMFGANNDSTDAEEYALQAKQLTDDKNILHQKKVKELIDTLSVKKSNKADNSEKKDQNSGDKKNKVGGTND</sequence>
<evidence type="ECO:0000259" key="7">
    <source>
        <dbReference type="Pfam" id="PF04085"/>
    </source>
</evidence>
<evidence type="ECO:0000256" key="5">
    <source>
        <dbReference type="SAM" id="MobiDB-lite"/>
    </source>
</evidence>
<protein>
    <recommendedName>
        <fullName evidence="2">Cell shape-determining protein MreC</fullName>
    </recommendedName>
    <alternativeName>
        <fullName evidence="4">Cell shape protein MreC</fullName>
    </alternativeName>
</protein>
<organism evidence="8 9">
    <name type="scientific">Succinivibrio dextrinosolvens DSM 3072</name>
    <dbReference type="NCBI Taxonomy" id="1123324"/>
    <lineage>
        <taxon>Bacteria</taxon>
        <taxon>Pseudomonadati</taxon>
        <taxon>Pseudomonadota</taxon>
        <taxon>Gammaproteobacteria</taxon>
        <taxon>Aeromonadales</taxon>
        <taxon>Succinivibrionaceae</taxon>
        <taxon>Succinivibrio</taxon>
    </lineage>
</organism>
<dbReference type="GO" id="GO:0005886">
    <property type="term" value="C:plasma membrane"/>
    <property type="evidence" value="ECO:0007669"/>
    <property type="project" value="TreeGrafter"/>
</dbReference>
<dbReference type="Proteomes" id="UP000242432">
    <property type="component" value="Unassembled WGS sequence"/>
</dbReference>
<evidence type="ECO:0000256" key="6">
    <source>
        <dbReference type="SAM" id="Phobius"/>
    </source>
</evidence>
<dbReference type="NCBIfam" id="TIGR00219">
    <property type="entry name" value="mreC"/>
    <property type="match status" value="1"/>
</dbReference>